<dbReference type="InterPro" id="IPR005119">
    <property type="entry name" value="LysR_subst-bd"/>
</dbReference>
<dbReference type="PATRIC" id="fig|270351.10.peg.2219"/>
<dbReference type="EMBL" id="AP014704">
    <property type="protein sequence ID" value="BAQ45557.1"/>
    <property type="molecule type" value="Genomic_DNA"/>
</dbReference>
<gene>
    <name evidence="6" type="primary">lysR</name>
    <name evidence="6" type="ORF">Maq22A_c11515</name>
</gene>
<dbReference type="OrthoDB" id="9793571at2"/>
<dbReference type="Pfam" id="PF03466">
    <property type="entry name" value="LysR_substrate"/>
    <property type="match status" value="1"/>
</dbReference>
<evidence type="ECO:0000256" key="4">
    <source>
        <dbReference type="ARBA" id="ARBA00023163"/>
    </source>
</evidence>
<dbReference type="InterPro" id="IPR036388">
    <property type="entry name" value="WH-like_DNA-bd_sf"/>
</dbReference>
<dbReference type="SUPFAM" id="SSF46785">
    <property type="entry name" value="Winged helix' DNA-binding domain"/>
    <property type="match status" value="1"/>
</dbReference>
<organism evidence="6 7">
    <name type="scientific">Methylobacterium aquaticum</name>
    <dbReference type="NCBI Taxonomy" id="270351"/>
    <lineage>
        <taxon>Bacteria</taxon>
        <taxon>Pseudomonadati</taxon>
        <taxon>Pseudomonadota</taxon>
        <taxon>Alphaproteobacteria</taxon>
        <taxon>Hyphomicrobiales</taxon>
        <taxon>Methylobacteriaceae</taxon>
        <taxon>Methylobacterium</taxon>
    </lineage>
</organism>
<dbReference type="RefSeq" id="WP_060846867.1">
    <property type="nucleotide sequence ID" value="NZ_AP014704.1"/>
</dbReference>
<dbReference type="KEGG" id="maqu:Maq22A_c11515"/>
<proteinExistence type="inferred from homology"/>
<dbReference type="InterPro" id="IPR000847">
    <property type="entry name" value="LysR_HTH_N"/>
</dbReference>
<dbReference type="PANTHER" id="PTHR30537">
    <property type="entry name" value="HTH-TYPE TRANSCRIPTIONAL REGULATOR"/>
    <property type="match status" value="1"/>
</dbReference>
<sequence length="305" mass="33260">MAEIRRPRLPPLGSLRAFEATARHGSLVAAAAELHVTHGAVSKQIRILEAELGEPLFERRNRGLFLTGRGRWLADRLSAIVAQLDDTLAEFARRDDDRPLVVSCEPTLCLRLLIPNLPALRAATGLDIRVLAAGGRIDLRRDRVDVAIRRDDFPISGHLAVRVLAPEAMAPVCAPALADATDLPVPGLPVLHTRSRADAWPAWRRRGHPPFRGGPDVQFEHFSLALEAAIAGQGVALASLHMVADDLRVGRLVALHPFRPDGSRYVALTEHPMAPDGPERRLADWLGARMTETVAAHLAPSDLME</sequence>
<dbReference type="GO" id="GO:0006351">
    <property type="term" value="P:DNA-templated transcription"/>
    <property type="evidence" value="ECO:0007669"/>
    <property type="project" value="TreeGrafter"/>
</dbReference>
<keyword evidence="4" id="KW-0804">Transcription</keyword>
<dbReference type="STRING" id="270351.Maq22A_c11515"/>
<keyword evidence="2" id="KW-0805">Transcription regulation</keyword>
<dbReference type="Proteomes" id="UP000061432">
    <property type="component" value="Chromosome"/>
</dbReference>
<evidence type="ECO:0000313" key="7">
    <source>
        <dbReference type="Proteomes" id="UP000061432"/>
    </source>
</evidence>
<evidence type="ECO:0000256" key="2">
    <source>
        <dbReference type="ARBA" id="ARBA00023015"/>
    </source>
</evidence>
<evidence type="ECO:0000313" key="6">
    <source>
        <dbReference type="EMBL" id="BAQ45557.1"/>
    </source>
</evidence>
<dbReference type="Gene3D" id="1.10.10.10">
    <property type="entry name" value="Winged helix-like DNA-binding domain superfamily/Winged helix DNA-binding domain"/>
    <property type="match status" value="1"/>
</dbReference>
<evidence type="ECO:0000259" key="5">
    <source>
        <dbReference type="PROSITE" id="PS50931"/>
    </source>
</evidence>
<dbReference type="InterPro" id="IPR058163">
    <property type="entry name" value="LysR-type_TF_proteobact-type"/>
</dbReference>
<dbReference type="PANTHER" id="PTHR30537:SF74">
    <property type="entry name" value="HTH-TYPE TRANSCRIPTIONAL REGULATOR TRPI"/>
    <property type="match status" value="1"/>
</dbReference>
<comment type="similarity">
    <text evidence="1">Belongs to the LysR transcriptional regulatory family.</text>
</comment>
<reference evidence="6 7" key="1">
    <citation type="journal article" date="2015" name="Genome Announc.">
        <title>Complete Genome Sequence of Methylobacterium aquaticum Strain 22A, Isolated from Racomitrium japonicum Moss.</title>
        <authorList>
            <person name="Tani A."/>
            <person name="Ogura Y."/>
            <person name="Hayashi T."/>
            <person name="Kimbara K."/>
        </authorList>
    </citation>
    <scope>NUCLEOTIDE SEQUENCE [LARGE SCALE GENOMIC DNA]</scope>
    <source>
        <strain evidence="6 7">MA-22A</strain>
    </source>
</reference>
<dbReference type="Pfam" id="PF00126">
    <property type="entry name" value="HTH_1"/>
    <property type="match status" value="1"/>
</dbReference>
<feature type="domain" description="HTH lysR-type" evidence="5">
    <location>
        <begin position="10"/>
        <end position="67"/>
    </location>
</feature>
<dbReference type="GO" id="GO:0003700">
    <property type="term" value="F:DNA-binding transcription factor activity"/>
    <property type="evidence" value="ECO:0007669"/>
    <property type="project" value="InterPro"/>
</dbReference>
<protein>
    <submittedName>
        <fullName evidence="6">LysR family transcriptional regulator</fullName>
    </submittedName>
</protein>
<evidence type="ECO:0000256" key="1">
    <source>
        <dbReference type="ARBA" id="ARBA00009437"/>
    </source>
</evidence>
<dbReference type="InterPro" id="IPR036390">
    <property type="entry name" value="WH_DNA-bd_sf"/>
</dbReference>
<evidence type="ECO:0000256" key="3">
    <source>
        <dbReference type="ARBA" id="ARBA00023125"/>
    </source>
</evidence>
<dbReference type="GO" id="GO:0043565">
    <property type="term" value="F:sequence-specific DNA binding"/>
    <property type="evidence" value="ECO:0007669"/>
    <property type="project" value="TreeGrafter"/>
</dbReference>
<accession>A0A0C6FF28</accession>
<name>A0A0C6FF28_9HYPH</name>
<keyword evidence="3" id="KW-0238">DNA-binding</keyword>
<dbReference type="PROSITE" id="PS50931">
    <property type="entry name" value="HTH_LYSR"/>
    <property type="match status" value="1"/>
</dbReference>
<dbReference type="AlphaFoldDB" id="A0A0C6FF28"/>
<dbReference type="SUPFAM" id="SSF53850">
    <property type="entry name" value="Periplasmic binding protein-like II"/>
    <property type="match status" value="1"/>
</dbReference>
<dbReference type="Gene3D" id="3.40.190.10">
    <property type="entry name" value="Periplasmic binding protein-like II"/>
    <property type="match status" value="2"/>
</dbReference>
<dbReference type="PRINTS" id="PR00039">
    <property type="entry name" value="HTHLYSR"/>
</dbReference>
<reference evidence="7" key="2">
    <citation type="submission" date="2015-01" db="EMBL/GenBank/DDBJ databases">
        <title>Complete genome sequence of Methylobacterium aquaticum strain 22A.</title>
        <authorList>
            <person name="Tani A."/>
            <person name="Ogura Y."/>
            <person name="Hayashi T."/>
        </authorList>
    </citation>
    <scope>NUCLEOTIDE SEQUENCE [LARGE SCALE GENOMIC DNA]</scope>
    <source>
        <strain evidence="7">MA-22A</strain>
    </source>
</reference>